<evidence type="ECO:0000256" key="1">
    <source>
        <dbReference type="ARBA" id="ARBA00023054"/>
    </source>
</evidence>
<evidence type="ECO:0000313" key="5">
    <source>
        <dbReference type="EMBL" id="EPS26653.1"/>
    </source>
</evidence>
<dbReference type="GO" id="GO:0070319">
    <property type="term" value="C:Golgi to plasma membrane transport vesicle"/>
    <property type="evidence" value="ECO:0007669"/>
    <property type="project" value="TreeGrafter"/>
</dbReference>
<dbReference type="GO" id="GO:0006887">
    <property type="term" value="P:exocytosis"/>
    <property type="evidence" value="ECO:0007669"/>
    <property type="project" value="TreeGrafter"/>
</dbReference>
<protein>
    <recommendedName>
        <fullName evidence="4">GDP/GTP exchange factor Sec2 N-terminal domain-containing protein</fullName>
    </recommendedName>
</protein>
<evidence type="ECO:0000256" key="2">
    <source>
        <dbReference type="SAM" id="Coils"/>
    </source>
</evidence>
<dbReference type="Pfam" id="PF25555">
    <property type="entry name" value="RAB3A-like_C"/>
    <property type="match status" value="1"/>
</dbReference>
<feature type="region of interest" description="Disordered" evidence="3">
    <location>
        <begin position="361"/>
        <end position="392"/>
    </location>
</feature>
<dbReference type="OrthoDB" id="1748564at2759"/>
<feature type="region of interest" description="Disordered" evidence="3">
    <location>
        <begin position="592"/>
        <end position="730"/>
    </location>
</feature>
<gene>
    <name evidence="5" type="ORF">PDE_01591</name>
</gene>
<feature type="compositionally biased region" description="Polar residues" evidence="3">
    <location>
        <begin position="669"/>
        <end position="681"/>
    </location>
</feature>
<feature type="region of interest" description="Disordered" evidence="3">
    <location>
        <begin position="21"/>
        <end position="41"/>
    </location>
</feature>
<proteinExistence type="predicted"/>
<feature type="region of interest" description="Disordered" evidence="3">
    <location>
        <begin position="543"/>
        <end position="578"/>
    </location>
</feature>
<dbReference type="CDD" id="cd21044">
    <property type="entry name" value="Rab11BD_RAB3IP_like"/>
    <property type="match status" value="1"/>
</dbReference>
<dbReference type="EMBL" id="KB644409">
    <property type="protein sequence ID" value="EPS26653.1"/>
    <property type="molecule type" value="Genomic_DNA"/>
</dbReference>
<evidence type="ECO:0000259" key="4">
    <source>
        <dbReference type="Pfam" id="PF06428"/>
    </source>
</evidence>
<accession>S8ALB1</accession>
<reference evidence="5 6" key="1">
    <citation type="journal article" date="2013" name="PLoS ONE">
        <title>Genomic and secretomic analyses reveal unique features of the lignocellulolytic enzyme system of Penicillium decumbens.</title>
        <authorList>
            <person name="Liu G."/>
            <person name="Zhang L."/>
            <person name="Wei X."/>
            <person name="Zou G."/>
            <person name="Qin Y."/>
            <person name="Ma L."/>
            <person name="Li J."/>
            <person name="Zheng H."/>
            <person name="Wang S."/>
            <person name="Wang C."/>
            <person name="Xun L."/>
            <person name="Zhao G.-P."/>
            <person name="Zhou Z."/>
            <person name="Qu Y."/>
        </authorList>
    </citation>
    <scope>NUCLEOTIDE SEQUENCE [LARGE SCALE GENOMIC DNA]</scope>
    <source>
        <strain evidence="6">114-2 / CGMCC 5302</strain>
    </source>
</reference>
<feature type="compositionally biased region" description="Basic and acidic residues" evidence="3">
    <location>
        <begin position="711"/>
        <end position="723"/>
    </location>
</feature>
<feature type="coiled-coil region" evidence="2">
    <location>
        <begin position="121"/>
        <end position="248"/>
    </location>
</feature>
<dbReference type="InterPro" id="IPR009449">
    <property type="entry name" value="Sec2_N"/>
</dbReference>
<dbReference type="GO" id="GO:0005085">
    <property type="term" value="F:guanyl-nucleotide exchange factor activity"/>
    <property type="evidence" value="ECO:0007669"/>
    <property type="project" value="InterPro"/>
</dbReference>
<dbReference type="Gene3D" id="6.10.140.910">
    <property type="match status" value="1"/>
</dbReference>
<evidence type="ECO:0000313" key="6">
    <source>
        <dbReference type="Proteomes" id="UP000019376"/>
    </source>
</evidence>
<keyword evidence="1 2" id="KW-0175">Coiled coil</keyword>
<dbReference type="Pfam" id="PF06428">
    <property type="entry name" value="Sec2p"/>
    <property type="match status" value="1"/>
</dbReference>
<dbReference type="STRING" id="933388.S8ALB1"/>
<feature type="compositionally biased region" description="Low complexity" evidence="3">
    <location>
        <begin position="361"/>
        <end position="374"/>
    </location>
</feature>
<feature type="compositionally biased region" description="Polar residues" evidence="3">
    <location>
        <begin position="645"/>
        <end position="654"/>
    </location>
</feature>
<name>S8ALB1_PENO1</name>
<dbReference type="PhylomeDB" id="S8ALB1"/>
<evidence type="ECO:0000256" key="3">
    <source>
        <dbReference type="SAM" id="MobiDB-lite"/>
    </source>
</evidence>
<dbReference type="InterPro" id="IPR040351">
    <property type="entry name" value="RAB3IL/RAB3IP/Sec2"/>
</dbReference>
<dbReference type="eggNOG" id="KOG4324">
    <property type="taxonomic scope" value="Eukaryota"/>
</dbReference>
<sequence length="730" mass="80180">MADLISFQTYYPSALRRPSSTMIPRHAHKRSLSSDPRALSPDRTITKARSTTNLADVVKQPQSNYEETNFNTLKDPRLMIPIETSSSRSSSHHPDLSNEVAALSVKLIQAINNQTTLDDNLAATRQELEVALNKIKTLESENEKYRRDLADQVYVKKADADKELTRMRSLLAEETAQRLTAEKAKKSIEQELETLTADLFEEANKMVAAAKIEREAVEKKNEQLRSQIKDTESLLASHQDQLAELKSVMQGMNLSQEDIDARTHVSTGPPSPAVPSHWVTAATQDSSAENATASTAHAAELKPGPTCNFPDRIRLVCRTDQQAFEEFKELLTLPRNSKPPSRAGSGSYAGLNVMSLASFATGGSTSATSSPTKGLPQSPNGSLSSQNGPHVPLKDTRFYKRVVVEDIEPTLRLDLAPGISWLTRRTVLTGICEGTLIVEPIPPAAKKFDFPCSTCGERRQGPEAERTHRFRTSDSESAQRYSLCGACLERIRSCCEFTGYLRLILDGHLRAGDVEEEKEIWEETVRLRERMFWSRIAGGVVPISHGPVESHSGSKSSNSLDDHSREGGLAAQPARDSHSEFQIVDVTPKPEAFTQAHGDSRPVTPELPPFDSEKHAESPEQPPQRRDSVSSDHSVYEEAPVELSEISQDAQPGETSVAPEKSIAGGTDSDFSTSVVRPNTPSHEHANSEVKPSFCEPVIHPPTPSSDDEGSDARPRIKDEALKLDAPVSH</sequence>
<dbReference type="SUPFAM" id="SSF144284">
    <property type="entry name" value="Sec2 N-terminal region"/>
    <property type="match status" value="1"/>
</dbReference>
<dbReference type="Proteomes" id="UP000019376">
    <property type="component" value="Unassembled WGS sequence"/>
</dbReference>
<dbReference type="HOGENOM" id="CLU_009486_2_0_1"/>
<feature type="domain" description="GDP/GTP exchange factor Sec2 N-terminal" evidence="4">
    <location>
        <begin position="114"/>
        <end position="253"/>
    </location>
</feature>
<feature type="compositionally biased region" description="Basic and acidic residues" evidence="3">
    <location>
        <begin position="611"/>
        <end position="636"/>
    </location>
</feature>
<dbReference type="AlphaFoldDB" id="S8ALB1"/>
<organism evidence="5 6">
    <name type="scientific">Penicillium oxalicum (strain 114-2 / CGMCC 5302)</name>
    <name type="common">Penicillium decumbens</name>
    <dbReference type="NCBI Taxonomy" id="933388"/>
    <lineage>
        <taxon>Eukaryota</taxon>
        <taxon>Fungi</taxon>
        <taxon>Dikarya</taxon>
        <taxon>Ascomycota</taxon>
        <taxon>Pezizomycotina</taxon>
        <taxon>Eurotiomycetes</taxon>
        <taxon>Eurotiomycetidae</taxon>
        <taxon>Eurotiales</taxon>
        <taxon>Aspergillaceae</taxon>
        <taxon>Penicillium</taxon>
    </lineage>
</organism>
<keyword evidence="6" id="KW-1185">Reference proteome</keyword>
<dbReference type="PANTHER" id="PTHR14430:SF0">
    <property type="entry name" value="SEC2P DOMAIN-CONTAINING PROTEIN"/>
    <property type="match status" value="1"/>
</dbReference>
<dbReference type="GO" id="GO:0051286">
    <property type="term" value="C:cell tip"/>
    <property type="evidence" value="ECO:0007669"/>
    <property type="project" value="TreeGrafter"/>
</dbReference>
<dbReference type="PANTHER" id="PTHR14430">
    <property type="entry name" value="RABIN3-RELATED"/>
    <property type="match status" value="1"/>
</dbReference>
<feature type="compositionally biased region" description="Polar residues" evidence="3">
    <location>
        <begin position="375"/>
        <end position="388"/>
    </location>
</feature>